<feature type="region of interest" description="Disordered" evidence="2">
    <location>
        <begin position="177"/>
        <end position="225"/>
    </location>
</feature>
<evidence type="ECO:0000259" key="3">
    <source>
        <dbReference type="PROSITE" id="PS50157"/>
    </source>
</evidence>
<evidence type="ECO:0000313" key="4">
    <source>
        <dbReference type="EMBL" id="ODV83914.1"/>
    </source>
</evidence>
<feature type="domain" description="C2H2-type" evidence="3">
    <location>
        <begin position="326"/>
        <end position="350"/>
    </location>
</feature>
<accession>A0A1E4SWS6</accession>
<evidence type="ECO:0000313" key="5">
    <source>
        <dbReference type="Proteomes" id="UP000094801"/>
    </source>
</evidence>
<dbReference type="AlphaFoldDB" id="A0A1E4SWS6"/>
<dbReference type="SUPFAM" id="SSF57667">
    <property type="entry name" value="beta-beta-alpha zinc fingers"/>
    <property type="match status" value="1"/>
</dbReference>
<dbReference type="GO" id="GO:0008270">
    <property type="term" value="F:zinc ion binding"/>
    <property type="evidence" value="ECO:0007669"/>
    <property type="project" value="UniProtKB-KW"/>
</dbReference>
<dbReference type="SMART" id="SM00355">
    <property type="entry name" value="ZnF_C2H2"/>
    <property type="match status" value="2"/>
</dbReference>
<feature type="compositionally biased region" description="Basic and acidic residues" evidence="2">
    <location>
        <begin position="208"/>
        <end position="220"/>
    </location>
</feature>
<gene>
    <name evidence="4" type="ORF">CANARDRAFT_24617</name>
</gene>
<dbReference type="EMBL" id="KV453860">
    <property type="protein sequence ID" value="ODV83914.1"/>
    <property type="molecule type" value="Genomic_DNA"/>
</dbReference>
<evidence type="ECO:0000256" key="2">
    <source>
        <dbReference type="SAM" id="MobiDB-lite"/>
    </source>
</evidence>
<dbReference type="Pfam" id="PF00096">
    <property type="entry name" value="zf-C2H2"/>
    <property type="match status" value="1"/>
</dbReference>
<feature type="compositionally biased region" description="Low complexity" evidence="2">
    <location>
        <begin position="184"/>
        <end position="193"/>
    </location>
</feature>
<dbReference type="InterPro" id="IPR036236">
    <property type="entry name" value="Znf_C2H2_sf"/>
</dbReference>
<reference evidence="5" key="1">
    <citation type="submission" date="2016-04" db="EMBL/GenBank/DDBJ databases">
        <title>Comparative genomics of biotechnologically important yeasts.</title>
        <authorList>
            <consortium name="DOE Joint Genome Institute"/>
            <person name="Riley R."/>
            <person name="Haridas S."/>
            <person name="Wolfe K.H."/>
            <person name="Lopes M.R."/>
            <person name="Hittinger C.T."/>
            <person name="Goker M."/>
            <person name="Salamov A."/>
            <person name="Wisecaver J."/>
            <person name="Long T.M."/>
            <person name="Aerts A.L."/>
            <person name="Barry K."/>
            <person name="Choi C."/>
            <person name="Clum A."/>
            <person name="Coughlan A.Y."/>
            <person name="Deshpande S."/>
            <person name="Douglass A.P."/>
            <person name="Hanson S.J."/>
            <person name="Klenk H.-P."/>
            <person name="Labutti K."/>
            <person name="Lapidus A."/>
            <person name="Lindquist E."/>
            <person name="Lipzen A."/>
            <person name="Meier-Kolthoff J.P."/>
            <person name="Ohm R.A."/>
            <person name="Otillar R.P."/>
            <person name="Pangilinan J."/>
            <person name="Peng Y."/>
            <person name="Rokas A."/>
            <person name="Rosa C.A."/>
            <person name="Scheuner C."/>
            <person name="Sibirny A.A."/>
            <person name="Slot J.C."/>
            <person name="Stielow J.B."/>
            <person name="Sun H."/>
            <person name="Kurtzman C.P."/>
            <person name="Blackwell M."/>
            <person name="Grigoriev I.V."/>
            <person name="Jeffries T.W."/>
        </authorList>
    </citation>
    <scope>NUCLEOTIDE SEQUENCE [LARGE SCALE GENOMIC DNA]</scope>
    <source>
        <strain evidence="5">NRRL YB-2248</strain>
    </source>
</reference>
<keyword evidence="1" id="KW-0862">Zinc</keyword>
<dbReference type="STRING" id="983967.A0A1E4SWS6"/>
<protein>
    <recommendedName>
        <fullName evidence="3">C2H2-type domain-containing protein</fullName>
    </recommendedName>
</protein>
<name>A0A1E4SWS6_9ASCO</name>
<dbReference type="PROSITE" id="PS00028">
    <property type="entry name" value="ZINC_FINGER_C2H2_1"/>
    <property type="match status" value="2"/>
</dbReference>
<keyword evidence="1" id="KW-0863">Zinc-finger</keyword>
<dbReference type="PROSITE" id="PS50157">
    <property type="entry name" value="ZINC_FINGER_C2H2_2"/>
    <property type="match status" value="2"/>
</dbReference>
<proteinExistence type="predicted"/>
<organism evidence="4 5">
    <name type="scientific">[Candida] arabinofermentans NRRL YB-2248</name>
    <dbReference type="NCBI Taxonomy" id="983967"/>
    <lineage>
        <taxon>Eukaryota</taxon>
        <taxon>Fungi</taxon>
        <taxon>Dikarya</taxon>
        <taxon>Ascomycota</taxon>
        <taxon>Saccharomycotina</taxon>
        <taxon>Pichiomycetes</taxon>
        <taxon>Pichiales</taxon>
        <taxon>Pichiaceae</taxon>
        <taxon>Ogataea</taxon>
        <taxon>Ogataea/Candida clade</taxon>
    </lineage>
</organism>
<dbReference type="InterPro" id="IPR013087">
    <property type="entry name" value="Znf_C2H2_type"/>
</dbReference>
<dbReference type="OrthoDB" id="654211at2759"/>
<sequence>MSIDSNLFLAHTFEVIGEQLNDNRCQLGIDSTLNDGRMFIKSLGYTEELLLDDSWSDIDVENDHSGSWSPVSSQDRSTFWTQDFDIIDNPTIDPKNLNKILPKGLYSVPEELISFDSSEILDSICISTDDESSFFAESPTSIFNPYSLEFGHSKVDNFQTKVDRATDATMDIGTQTEVDDCKSRSSSSTNTLSKKIKDNTAVSSSSSKKKESILDNDTRNHPSNKSLFIPAISSNTFSDQPSTKNVKEQIYNARGRVRREVCLTMKASYNYDDEEEVKAKRRRPSIVHKSRNGKLICTLEDCNREFTNRALLSRHINCVHLRLERFSCSHCVKKFTRSDHLKIHVQRMHSPSCIRKRRKSSN</sequence>
<keyword evidence="5" id="KW-1185">Reference proteome</keyword>
<dbReference type="Proteomes" id="UP000094801">
    <property type="component" value="Unassembled WGS sequence"/>
</dbReference>
<keyword evidence="1" id="KW-0479">Metal-binding</keyword>
<dbReference type="Gene3D" id="3.30.160.60">
    <property type="entry name" value="Classic Zinc Finger"/>
    <property type="match status" value="1"/>
</dbReference>
<feature type="domain" description="C2H2-type" evidence="3">
    <location>
        <begin position="295"/>
        <end position="325"/>
    </location>
</feature>
<evidence type="ECO:0000256" key="1">
    <source>
        <dbReference type="PROSITE-ProRule" id="PRU00042"/>
    </source>
</evidence>